<dbReference type="InterPro" id="IPR053905">
    <property type="entry name" value="EF-G-like_DII"/>
</dbReference>
<feature type="binding site" evidence="8">
    <location>
        <begin position="516"/>
        <end position="523"/>
    </location>
    <ligand>
        <name>GTP</name>
        <dbReference type="ChEBI" id="CHEBI:37565"/>
    </ligand>
</feature>
<comment type="caution">
    <text evidence="13">The sequence shown here is derived from an EMBL/GenBank/DDBJ whole genome shotgun (WGS) entry which is preliminary data.</text>
</comment>
<feature type="region of interest" description="Disordered" evidence="11">
    <location>
        <begin position="310"/>
        <end position="417"/>
    </location>
</feature>
<feature type="binding site" evidence="8">
    <location>
        <begin position="562"/>
        <end position="566"/>
    </location>
    <ligand>
        <name>GTP</name>
        <dbReference type="ChEBI" id="CHEBI:37565"/>
    </ligand>
</feature>
<dbReference type="PANTHER" id="PTHR43381">
    <property type="entry name" value="TRANSLATION INITIATION FACTOR IF-2-RELATED"/>
    <property type="match status" value="1"/>
</dbReference>
<gene>
    <name evidence="8 13" type="primary">infB</name>
    <name evidence="13" type="ORF">G3A44_09620</name>
</gene>
<evidence type="ECO:0000256" key="1">
    <source>
        <dbReference type="ARBA" id="ARBA00007733"/>
    </source>
</evidence>
<dbReference type="CDD" id="cd03692">
    <property type="entry name" value="mtIF2_IVc"/>
    <property type="match status" value="1"/>
</dbReference>
<dbReference type="InterPro" id="IPR013575">
    <property type="entry name" value="IF2_assoc_dom_bac"/>
</dbReference>
<dbReference type="FunFam" id="3.40.50.300:FF:000019">
    <property type="entry name" value="Translation initiation factor IF-2"/>
    <property type="match status" value="1"/>
</dbReference>
<feature type="compositionally biased region" description="Basic and acidic residues" evidence="11">
    <location>
        <begin position="314"/>
        <end position="329"/>
    </location>
</feature>
<feature type="compositionally biased region" description="Basic and acidic residues" evidence="11">
    <location>
        <begin position="358"/>
        <end position="368"/>
    </location>
</feature>
<proteinExistence type="inferred from homology"/>
<keyword evidence="7 8" id="KW-0342">GTP-binding</keyword>
<dbReference type="Pfam" id="PF08364">
    <property type="entry name" value="IF2_assoc"/>
    <property type="match status" value="1"/>
</dbReference>
<dbReference type="InterPro" id="IPR000178">
    <property type="entry name" value="TF_IF2_bacterial-like"/>
</dbReference>
<accession>A0A7C9TL94</accession>
<dbReference type="InterPro" id="IPR044145">
    <property type="entry name" value="IF2_II"/>
</dbReference>
<dbReference type="EMBL" id="JAAGOH010000009">
    <property type="protein sequence ID" value="NDY91447.1"/>
    <property type="molecule type" value="Genomic_DNA"/>
</dbReference>
<evidence type="ECO:0000256" key="6">
    <source>
        <dbReference type="ARBA" id="ARBA00022917"/>
    </source>
</evidence>
<dbReference type="GO" id="GO:0005525">
    <property type="term" value="F:GTP binding"/>
    <property type="evidence" value="ECO:0007669"/>
    <property type="project" value="UniProtKB-KW"/>
</dbReference>
<dbReference type="FunFam" id="2.40.30.10:FF:000007">
    <property type="entry name" value="Translation initiation factor IF-2"/>
    <property type="match status" value="1"/>
</dbReference>
<dbReference type="InterPro" id="IPR006847">
    <property type="entry name" value="IF2_N"/>
</dbReference>
<dbReference type="SUPFAM" id="SSF52156">
    <property type="entry name" value="Initiation factor IF2/eIF5b, domain 3"/>
    <property type="match status" value="1"/>
</dbReference>
<dbReference type="SUPFAM" id="SSF50447">
    <property type="entry name" value="Translation proteins"/>
    <property type="match status" value="2"/>
</dbReference>
<dbReference type="PROSITE" id="PS51722">
    <property type="entry name" value="G_TR_2"/>
    <property type="match status" value="1"/>
</dbReference>
<dbReference type="Pfam" id="PF22042">
    <property type="entry name" value="EF-G_D2"/>
    <property type="match status" value="1"/>
</dbReference>
<keyword evidence="3 8" id="KW-0963">Cytoplasm</keyword>
<keyword evidence="6 8" id="KW-0648">Protein biosynthesis</keyword>
<dbReference type="AlphaFoldDB" id="A0A7C9TL94"/>
<dbReference type="SUPFAM" id="SSF52540">
    <property type="entry name" value="P-loop containing nucleoside triphosphate hydrolases"/>
    <property type="match status" value="1"/>
</dbReference>
<dbReference type="FunFam" id="2.40.30.10:FF:000008">
    <property type="entry name" value="Translation initiation factor IF-2"/>
    <property type="match status" value="1"/>
</dbReference>
<keyword evidence="4 8" id="KW-0396">Initiation factor</keyword>
<dbReference type="InterPro" id="IPR005225">
    <property type="entry name" value="Small_GTP-bd"/>
</dbReference>
<dbReference type="NCBIfam" id="TIGR00487">
    <property type="entry name" value="IF-2"/>
    <property type="match status" value="1"/>
</dbReference>
<evidence type="ECO:0000256" key="5">
    <source>
        <dbReference type="ARBA" id="ARBA00022741"/>
    </source>
</evidence>
<feature type="compositionally biased region" description="Basic and acidic residues" evidence="11">
    <location>
        <begin position="144"/>
        <end position="186"/>
    </location>
</feature>
<dbReference type="InterPro" id="IPR009061">
    <property type="entry name" value="DNA-bd_dom_put_sf"/>
</dbReference>
<dbReference type="HAMAP" id="MF_00100_B">
    <property type="entry name" value="IF_2_B"/>
    <property type="match status" value="1"/>
</dbReference>
<dbReference type="RefSeq" id="WP_163457298.1">
    <property type="nucleotide sequence ID" value="NZ_JAAGOH010000009.1"/>
</dbReference>
<dbReference type="Gene3D" id="3.40.50.300">
    <property type="entry name" value="P-loop containing nucleotide triphosphate hydrolases"/>
    <property type="match status" value="1"/>
</dbReference>
<evidence type="ECO:0000256" key="11">
    <source>
        <dbReference type="SAM" id="MobiDB-lite"/>
    </source>
</evidence>
<dbReference type="Gene3D" id="2.40.30.10">
    <property type="entry name" value="Translation factors"/>
    <property type="match status" value="2"/>
</dbReference>
<feature type="coiled-coil region" evidence="10">
    <location>
        <begin position="276"/>
        <end position="303"/>
    </location>
</feature>
<feature type="region of interest" description="Disordered" evidence="11">
    <location>
        <begin position="144"/>
        <end position="187"/>
    </location>
</feature>
<evidence type="ECO:0000256" key="2">
    <source>
        <dbReference type="ARBA" id="ARBA00020675"/>
    </source>
</evidence>
<dbReference type="CDD" id="cd01887">
    <property type="entry name" value="IF2_eIF5B"/>
    <property type="match status" value="1"/>
</dbReference>
<feature type="compositionally biased region" description="Low complexity" evidence="11">
    <location>
        <begin position="338"/>
        <end position="357"/>
    </location>
</feature>
<dbReference type="GO" id="GO:0005829">
    <property type="term" value="C:cytosol"/>
    <property type="evidence" value="ECO:0007669"/>
    <property type="project" value="TreeGrafter"/>
</dbReference>
<organism evidence="13 14">
    <name type="scientific">Ideonella livida</name>
    <dbReference type="NCBI Taxonomy" id="2707176"/>
    <lineage>
        <taxon>Bacteria</taxon>
        <taxon>Pseudomonadati</taxon>
        <taxon>Pseudomonadota</taxon>
        <taxon>Betaproteobacteria</taxon>
        <taxon>Burkholderiales</taxon>
        <taxon>Sphaerotilaceae</taxon>
        <taxon>Ideonella</taxon>
    </lineage>
</organism>
<feature type="region of interest" description="G-domain" evidence="8">
    <location>
        <begin position="510"/>
        <end position="658"/>
    </location>
</feature>
<dbReference type="Pfam" id="PF04760">
    <property type="entry name" value="IF2_N"/>
    <property type="match status" value="2"/>
</dbReference>
<keyword evidence="10" id="KW-0175">Coiled coil</keyword>
<evidence type="ECO:0000256" key="3">
    <source>
        <dbReference type="ARBA" id="ARBA00022490"/>
    </source>
</evidence>
<dbReference type="FunFam" id="3.40.50.10050:FF:000001">
    <property type="entry name" value="Translation initiation factor IF-2"/>
    <property type="match status" value="1"/>
</dbReference>
<dbReference type="Pfam" id="PF11987">
    <property type="entry name" value="IF-2"/>
    <property type="match status" value="1"/>
</dbReference>
<reference evidence="13 14" key="1">
    <citation type="submission" date="2020-02" db="EMBL/GenBank/DDBJ databases">
        <title>Ideonella bacterium strain TBM-1.</title>
        <authorList>
            <person name="Chen W.-M."/>
        </authorList>
    </citation>
    <scope>NUCLEOTIDE SEQUENCE [LARGE SCALE GENOMIC DNA]</scope>
    <source>
        <strain evidence="13 14">TBM-1</strain>
    </source>
</reference>
<dbReference type="Proteomes" id="UP000484255">
    <property type="component" value="Unassembled WGS sequence"/>
</dbReference>
<dbReference type="GO" id="GO:0003743">
    <property type="term" value="F:translation initiation factor activity"/>
    <property type="evidence" value="ECO:0007669"/>
    <property type="project" value="UniProtKB-UniRule"/>
</dbReference>
<evidence type="ECO:0000313" key="13">
    <source>
        <dbReference type="EMBL" id="NDY91447.1"/>
    </source>
</evidence>
<evidence type="ECO:0000313" key="14">
    <source>
        <dbReference type="Proteomes" id="UP000484255"/>
    </source>
</evidence>
<dbReference type="GO" id="GO:0003924">
    <property type="term" value="F:GTPase activity"/>
    <property type="evidence" value="ECO:0007669"/>
    <property type="project" value="UniProtKB-UniRule"/>
</dbReference>
<feature type="binding site" evidence="8">
    <location>
        <begin position="616"/>
        <end position="619"/>
    </location>
    <ligand>
        <name>GTP</name>
        <dbReference type="ChEBI" id="CHEBI:37565"/>
    </ligand>
</feature>
<sequence length="1008" mass="106926">MAVTTVAQFAAELQRPATALLEQLQAAGVVKQSANDVLTETDKERLLEYLRHSHGTSGADRKKITLTRKSTSEIKQADASGKARTIQVEVRKKRVFVKRDDVAGGSAPEDEAAVREAELARRAEEARQQAEAIRLQEEELAEKRRQREEQERREREAAERAAAERAAAEQAAREAEERARAEREAAEAAARAAAQAAAQAAAAQQAKAQAAPAPAPASAPAPVAAAPTPVAAPAAARPGAPVAAAVPAPASAPAGLKGTAPDVGKPGIRVVKAVDAEAEEKRAADLARRRQAAEAEAAAIRDMMARKAKVMVAKKPEEPKPAETPKEGIKGTIHKSAKPATPGAAAPAPAAAGAAAKPGDKKSVKSEKLSSSWADESKKKGVPAKGRTDGPTGSRPGWRAPRGGRRDERGGGGGNFQQPAEFIQQEVHVPETISVADLAHKMSVKASEVIKQLMKLGQMVTINQQLDQETAMIVVEEMGHKALAAKLDDPEAFSEEEQAAATGDALPRAPVVTVMGHVDHGKTSLLDYIRRSRVAAGEAGGITQHIGAYHVETPRGMITFLDTPGHAAFTAMRARGAKATDIVILVVAADDGVMPQTKEAISHAKAAGVPIVVAMTKIDKPEANPERVKSELVAEQVVPEEFGGESPFIGVSSKTGKGIDELLENVLLQAEVLELKAPTDAAAKGIVIEARLDKGRGPVASVLIQSGTLKRGDVVLAGSSFGRVRAMLDEDGVNVAEAGPSIPVEIQGLSDVPQAGDEFMVLGDERRAREIATFRQGKYREVTLNRRQAAKLENVFESMGQGTAAQLLPLIIKADVQGSQEALGASLLKLSTDEVKVQVVHAAVGGISESDVNLAIASKAIIIGFNTRADAQARKLAEHSGVDIRYYNIIYDAVDEVKAAMAGMLAPEQKEEVIGMAEIRQVFVASKIGTVAGCMITDGMVTRNARFRLLRDNVVIYTGELESLKRLKDDVREVKEGFECGIKLKNYNDITEGDQLEFFEIKEVARTL</sequence>
<evidence type="ECO:0000256" key="7">
    <source>
        <dbReference type="ARBA" id="ARBA00023134"/>
    </source>
</evidence>
<keyword evidence="5 8" id="KW-0547">Nucleotide-binding</keyword>
<dbReference type="CDD" id="cd03702">
    <property type="entry name" value="IF2_mtIF2_II"/>
    <property type="match status" value="1"/>
</dbReference>
<dbReference type="InterPro" id="IPR027417">
    <property type="entry name" value="P-loop_NTPase"/>
</dbReference>
<evidence type="ECO:0000256" key="9">
    <source>
        <dbReference type="RuleBase" id="RU000644"/>
    </source>
</evidence>
<evidence type="ECO:0000256" key="8">
    <source>
        <dbReference type="HAMAP-Rule" id="MF_00100"/>
    </source>
</evidence>
<dbReference type="Pfam" id="PF00009">
    <property type="entry name" value="GTP_EFTU"/>
    <property type="match status" value="1"/>
</dbReference>
<evidence type="ECO:0000259" key="12">
    <source>
        <dbReference type="PROSITE" id="PS51722"/>
    </source>
</evidence>
<dbReference type="InterPro" id="IPR036925">
    <property type="entry name" value="TIF_IF2_dom3_sf"/>
</dbReference>
<dbReference type="InterPro" id="IPR015760">
    <property type="entry name" value="TIF_IF2"/>
</dbReference>
<name>A0A7C9TL94_9BURK</name>
<feature type="domain" description="Tr-type G" evidence="12">
    <location>
        <begin position="507"/>
        <end position="676"/>
    </location>
</feature>
<dbReference type="InterPro" id="IPR009000">
    <property type="entry name" value="Transl_B-barrel_sf"/>
</dbReference>
<dbReference type="Gene3D" id="3.40.50.10050">
    <property type="entry name" value="Translation initiation factor IF- 2, domain 3"/>
    <property type="match status" value="1"/>
</dbReference>
<comment type="function">
    <text evidence="8 9">One of the essential components for the initiation of protein synthesis. Protects formylmethionyl-tRNA from spontaneous hydrolysis and promotes its binding to the 30S ribosomal subunits. Also involved in the hydrolysis of GTP during the formation of the 70S ribosomal complex.</text>
</comment>
<dbReference type="InterPro" id="IPR000795">
    <property type="entry name" value="T_Tr_GTP-bd_dom"/>
</dbReference>
<dbReference type="PANTHER" id="PTHR43381:SF5">
    <property type="entry name" value="TR-TYPE G DOMAIN-CONTAINING PROTEIN"/>
    <property type="match status" value="1"/>
</dbReference>
<evidence type="ECO:0000256" key="4">
    <source>
        <dbReference type="ARBA" id="ARBA00022540"/>
    </source>
</evidence>
<dbReference type="PROSITE" id="PS01176">
    <property type="entry name" value="IF2"/>
    <property type="match status" value="1"/>
</dbReference>
<comment type="subcellular location">
    <subcellularLocation>
        <location evidence="8">Cytoplasm</location>
    </subcellularLocation>
</comment>
<comment type="similarity">
    <text evidence="1 8 9">Belongs to the TRAFAC class translation factor GTPase superfamily. Classic translation factor GTPase family. IF-2 subfamily.</text>
</comment>
<dbReference type="Gene3D" id="3.30.56.50">
    <property type="entry name" value="Putative DNA-binding domain, N-terminal subdomain of bacterial translation initiation factor IF2"/>
    <property type="match status" value="1"/>
</dbReference>
<dbReference type="InterPro" id="IPR023115">
    <property type="entry name" value="TIF_IF2_dom3"/>
</dbReference>
<evidence type="ECO:0000256" key="10">
    <source>
        <dbReference type="SAM" id="Coils"/>
    </source>
</evidence>
<protein>
    <recommendedName>
        <fullName evidence="2 8">Translation initiation factor IF-2</fullName>
    </recommendedName>
</protein>
<dbReference type="NCBIfam" id="TIGR00231">
    <property type="entry name" value="small_GTP"/>
    <property type="match status" value="1"/>
</dbReference>
<dbReference type="SUPFAM" id="SSF46955">
    <property type="entry name" value="Putative DNA-binding domain"/>
    <property type="match status" value="1"/>
</dbReference>
<keyword evidence="14" id="KW-1185">Reference proteome</keyword>